<name>A0A101LYI1_PICGL</name>
<comment type="caution">
    <text evidence="1">The sequence shown here is derived from an EMBL/GenBank/DDBJ whole genome shotgun (WGS) entry which is preliminary data.</text>
</comment>
<protein>
    <submittedName>
        <fullName evidence="1">Uncharacterized protein</fullName>
    </submittedName>
</protein>
<dbReference type="AlphaFoldDB" id="A0A101LYI1"/>
<evidence type="ECO:0000313" key="1">
    <source>
        <dbReference type="EMBL" id="KUM47716.1"/>
    </source>
</evidence>
<accession>A0A101LYI1</accession>
<geneLocation type="mitochondrion" evidence="1"/>
<dbReference type="EMBL" id="LKAM01000007">
    <property type="protein sequence ID" value="KUM47716.1"/>
    <property type="molecule type" value="Genomic_DNA"/>
</dbReference>
<gene>
    <name evidence="1" type="ORF">ABT39_MTgene5903</name>
</gene>
<organism evidence="1">
    <name type="scientific">Picea glauca</name>
    <name type="common">White spruce</name>
    <name type="synonym">Pinus glauca</name>
    <dbReference type="NCBI Taxonomy" id="3330"/>
    <lineage>
        <taxon>Eukaryota</taxon>
        <taxon>Viridiplantae</taxon>
        <taxon>Streptophyta</taxon>
        <taxon>Embryophyta</taxon>
        <taxon>Tracheophyta</taxon>
        <taxon>Spermatophyta</taxon>
        <taxon>Pinopsida</taxon>
        <taxon>Pinidae</taxon>
        <taxon>Conifers I</taxon>
        <taxon>Pinales</taxon>
        <taxon>Pinaceae</taxon>
        <taxon>Picea</taxon>
    </lineage>
</organism>
<sequence>MPRQFNNTYNLFVLFVLVFQFSLLSIVTICRACNHLACLFFLSFATEIFGYTSVPKGTGGVGPFLDRQIRLTHQPSCFESGCLELKLS</sequence>
<proteinExistence type="predicted"/>
<reference evidence="1" key="1">
    <citation type="journal article" date="2015" name="Genome Biol. Evol.">
        <title>Organellar Genomes of White Spruce (Picea glauca): Assembly and Annotation.</title>
        <authorList>
            <person name="Jackman S.D."/>
            <person name="Warren R.L."/>
            <person name="Gibb E.A."/>
            <person name="Vandervalk B.P."/>
            <person name="Mohamadi H."/>
            <person name="Chu J."/>
            <person name="Raymond A."/>
            <person name="Pleasance S."/>
            <person name="Coope R."/>
            <person name="Wildung M.R."/>
            <person name="Ritland C.E."/>
            <person name="Bousquet J."/>
            <person name="Jones S.J."/>
            <person name="Bohlmann J."/>
            <person name="Birol I."/>
        </authorList>
    </citation>
    <scope>NUCLEOTIDE SEQUENCE [LARGE SCALE GENOMIC DNA]</scope>
    <source>
        <tissue evidence="1">Flushing bud</tissue>
    </source>
</reference>
<keyword evidence="1" id="KW-0496">Mitochondrion</keyword>